<dbReference type="RefSeq" id="WP_016097991.1">
    <property type="nucleotide sequence ID" value="NZ_KB976537.1"/>
</dbReference>
<feature type="signal peptide" evidence="1">
    <location>
        <begin position="1"/>
        <end position="25"/>
    </location>
</feature>
<dbReference type="Proteomes" id="UP000014009">
    <property type="component" value="Unassembled WGS sequence"/>
</dbReference>
<feature type="chain" id="PRO_5040930871" description="Lipoprotein" evidence="1">
    <location>
        <begin position="26"/>
        <end position="133"/>
    </location>
</feature>
<comment type="caution">
    <text evidence="2">The sequence shown here is derived from an EMBL/GenBank/DDBJ whole genome shotgun (WGS) entry which is preliminary data.</text>
</comment>
<name>A0A9W5QXG6_BACCE</name>
<organism evidence="2 3">
    <name type="scientific">Bacillus cereus HuB4-4</name>
    <dbReference type="NCBI Taxonomy" id="1053211"/>
    <lineage>
        <taxon>Bacteria</taxon>
        <taxon>Bacillati</taxon>
        <taxon>Bacillota</taxon>
        <taxon>Bacilli</taxon>
        <taxon>Bacillales</taxon>
        <taxon>Bacillaceae</taxon>
        <taxon>Bacillus</taxon>
        <taxon>Bacillus cereus group</taxon>
    </lineage>
</organism>
<keyword evidence="1" id="KW-0732">Signal</keyword>
<dbReference type="EMBL" id="AHEF01000033">
    <property type="protein sequence ID" value="EOP92952.1"/>
    <property type="molecule type" value="Genomic_DNA"/>
</dbReference>
<evidence type="ECO:0008006" key="4">
    <source>
        <dbReference type="Google" id="ProtNLM"/>
    </source>
</evidence>
<evidence type="ECO:0000313" key="2">
    <source>
        <dbReference type="EMBL" id="EOP92952.1"/>
    </source>
</evidence>
<dbReference type="AlphaFoldDB" id="A0A9W5QXG6"/>
<evidence type="ECO:0000256" key="1">
    <source>
        <dbReference type="SAM" id="SignalP"/>
    </source>
</evidence>
<evidence type="ECO:0000313" key="3">
    <source>
        <dbReference type="Proteomes" id="UP000014009"/>
    </source>
</evidence>
<sequence length="133" mass="14825">MKRKSILLVPLLLFTLFPSFTPTSATTNSCGKASSPDEIKYQSDEISNMDVLFERAIKDVNEDPDVPKATVSLQKDNENVSTDSIKTFTTTQKLKEFVMNDENITTYKATSFTIIPKKTLGIEGGQLKKQTIL</sequence>
<protein>
    <recommendedName>
        <fullName evidence="4">Lipoprotein</fullName>
    </recommendedName>
</protein>
<accession>A0A9W5QXG6</accession>
<proteinExistence type="predicted"/>
<reference evidence="2 3" key="1">
    <citation type="submission" date="2012-12" db="EMBL/GenBank/DDBJ databases">
        <title>The Genome Sequence of Bacillus cereus HuB4-4.</title>
        <authorList>
            <consortium name="The Broad Institute Genome Sequencing Platform"/>
            <consortium name="The Broad Institute Genome Sequencing Center for Infectious Disease"/>
            <person name="Feldgarden M."/>
            <person name="Van der Auwera G.A."/>
            <person name="Mahillon J."/>
            <person name="Duprez V."/>
            <person name="Timmery S."/>
            <person name="Mattelet C."/>
            <person name="Dierick K."/>
            <person name="Sun M."/>
            <person name="Yu Z."/>
            <person name="Zhu L."/>
            <person name="Hu X."/>
            <person name="Shank E.B."/>
            <person name="Swiecicka I."/>
            <person name="Hansen B.M."/>
            <person name="Andrup L."/>
            <person name="Walker B."/>
            <person name="Young S.K."/>
            <person name="Zeng Q."/>
            <person name="Gargeya S."/>
            <person name="Fitzgerald M."/>
            <person name="Haas B."/>
            <person name="Abouelleil A."/>
            <person name="Alvarado L."/>
            <person name="Arachchi H.M."/>
            <person name="Berlin A.M."/>
            <person name="Chapman S.B."/>
            <person name="Dewar J."/>
            <person name="Goldberg J."/>
            <person name="Griggs A."/>
            <person name="Gujja S."/>
            <person name="Hansen M."/>
            <person name="Howarth C."/>
            <person name="Imamovic A."/>
            <person name="Larimer J."/>
            <person name="McCowan C."/>
            <person name="Murphy C."/>
            <person name="Neiman D."/>
            <person name="Pearson M."/>
            <person name="Priest M."/>
            <person name="Roberts A."/>
            <person name="Saif S."/>
            <person name="Shea T."/>
            <person name="Sisk P."/>
            <person name="Sykes S."/>
            <person name="Wortman J."/>
            <person name="Nusbaum C."/>
            <person name="Birren B."/>
        </authorList>
    </citation>
    <scope>NUCLEOTIDE SEQUENCE [LARGE SCALE GENOMIC DNA]</scope>
    <source>
        <strain evidence="2 3">HuB4-4</strain>
    </source>
</reference>
<gene>
    <name evidence="2" type="ORF">IGM_01514</name>
</gene>